<feature type="region of interest" description="Disordered" evidence="1">
    <location>
        <begin position="142"/>
        <end position="205"/>
    </location>
</feature>
<proteinExistence type="predicted"/>
<name>U1HVA3_ENDPU</name>
<reference evidence="3" key="1">
    <citation type="journal article" date="2014" name="BMC Genomics">
        <title>Genome characteristics reveal the impact of lichenization on lichen-forming fungus Endocarpon pusillum Hedwig (Verrucariales, Ascomycota).</title>
        <authorList>
            <person name="Wang Y.-Y."/>
            <person name="Liu B."/>
            <person name="Zhang X.-Y."/>
            <person name="Zhou Q.-M."/>
            <person name="Zhang T."/>
            <person name="Li H."/>
            <person name="Yu Y.-F."/>
            <person name="Zhang X.-L."/>
            <person name="Hao X.-Y."/>
            <person name="Wang M."/>
            <person name="Wang L."/>
            <person name="Wei J.-C."/>
        </authorList>
    </citation>
    <scope>NUCLEOTIDE SEQUENCE [LARGE SCALE GENOMIC DNA]</scope>
    <source>
        <strain evidence="3">Z07020 / HMAS-L-300199</strain>
    </source>
</reference>
<protein>
    <submittedName>
        <fullName evidence="2">Uncharacterized protein</fullName>
    </submittedName>
</protein>
<dbReference type="HOGENOM" id="CLU_940189_0_0_1"/>
<evidence type="ECO:0000313" key="2">
    <source>
        <dbReference type="EMBL" id="ERF74610.1"/>
    </source>
</evidence>
<dbReference type="RefSeq" id="XP_007799711.1">
    <property type="nucleotide sequence ID" value="XM_007801520.1"/>
</dbReference>
<dbReference type="AlphaFoldDB" id="U1HVA3"/>
<dbReference type="GeneID" id="19235801"/>
<keyword evidence="3" id="KW-1185">Reference proteome</keyword>
<sequence>MASGSKAITRRFIIFTLHHSTWPLRLSMRRRTLEVPVDQTGLHVEFDLVFRERDLSRIVAYISHPSTMSMKGLEEPRSCSVGKILDQTEYPPASLRWARKYLGKRFDIVIQGKTSIARACMEQLNERQLLGLYNTLLAKEKAADKKRTGDTTGQRPKKTHKAVPKPKSLADNTNDHCLPSSQLHHMRKRVNRSVAKSGKWHPVREARDLRDGRQVQFTANGLLPLQVPWIEDPLRLVVGPEAKAKIKLCGENPTIHSCKTALSSRLEMMSSSASPIPICTQHRLGSYGKHKSEKSG</sequence>
<dbReference type="EMBL" id="KE720872">
    <property type="protein sequence ID" value="ERF74610.1"/>
    <property type="molecule type" value="Genomic_DNA"/>
</dbReference>
<dbReference type="Proteomes" id="UP000019373">
    <property type="component" value="Unassembled WGS sequence"/>
</dbReference>
<organism evidence="2 3">
    <name type="scientific">Endocarpon pusillum (strain Z07020 / HMAS-L-300199)</name>
    <name type="common">Lichen-forming fungus</name>
    <dbReference type="NCBI Taxonomy" id="1263415"/>
    <lineage>
        <taxon>Eukaryota</taxon>
        <taxon>Fungi</taxon>
        <taxon>Dikarya</taxon>
        <taxon>Ascomycota</taxon>
        <taxon>Pezizomycotina</taxon>
        <taxon>Eurotiomycetes</taxon>
        <taxon>Chaetothyriomycetidae</taxon>
        <taxon>Verrucariales</taxon>
        <taxon>Verrucariaceae</taxon>
        <taxon>Endocarpon</taxon>
    </lineage>
</organism>
<evidence type="ECO:0000256" key="1">
    <source>
        <dbReference type="SAM" id="MobiDB-lite"/>
    </source>
</evidence>
<evidence type="ECO:0000313" key="3">
    <source>
        <dbReference type="Proteomes" id="UP000019373"/>
    </source>
</evidence>
<feature type="compositionally biased region" description="Basic residues" evidence="1">
    <location>
        <begin position="155"/>
        <end position="164"/>
    </location>
</feature>
<gene>
    <name evidence="2" type="ORF">EPUS_00740</name>
</gene>
<accession>U1HVA3</accession>